<feature type="region of interest" description="Disordered" evidence="2">
    <location>
        <begin position="119"/>
        <end position="139"/>
    </location>
</feature>
<sequence length="541" mass="59354">VTNATACATPCPNVTVVSEGNPGDLIASGTADGNVNIWNIIEERGANEQASHQRVDGHCCPRTLNPKRLLLIVDLLRGNRCLMERDRIDGKCSGKRSTGSINTYDLELTAMAFVGMSNQQEQHTQQNTNNEKENTNSKTKPSLICAVTITRTRAVQSDQPIKESDVYGKALFDSGLTDKSKENIKAMNDQNEAKSNMAPTNKLLFLLTYDIVSSLSSSTTTVVHTSNSSGNSKPGGSKKVCTVARSDDANIYDEIYLQYSDDDTELPQCTNNILEEQISHVINLNASSSKEDAKVWQPKNIIVTKHFKVLPPPPPTALLPELPDPSQVSMLDFVGKISQLKSWKSAHLESIGTKLADQTDSAVLQQADPITHYLNMNGPLEISDLKWYEGGENGEKVKITTFGGSKVATQAVNNANNDGFDSDPPQEEATQGVAIQCLAFPTNLSLKDDSRITHLIPMEDKEHLLVVISTVNPENLKNQEPDTNSYNENKMDCTETPVSELETIDETIEQAQISDPKAYYLLYRINSKNFSINSGRQSCIS</sequence>
<dbReference type="EMBL" id="BGZK01001004">
    <property type="protein sequence ID" value="GBP68239.1"/>
    <property type="molecule type" value="Genomic_DNA"/>
</dbReference>
<keyword evidence="4" id="KW-1185">Reference proteome</keyword>
<name>A0A4C1Y106_EUMVA</name>
<dbReference type="Proteomes" id="UP000299102">
    <property type="component" value="Unassembled WGS sequence"/>
</dbReference>
<evidence type="ECO:0000256" key="2">
    <source>
        <dbReference type="SAM" id="MobiDB-lite"/>
    </source>
</evidence>
<reference evidence="3 4" key="1">
    <citation type="journal article" date="2019" name="Commun. Biol.">
        <title>The bagworm genome reveals a unique fibroin gene that provides high tensile strength.</title>
        <authorList>
            <person name="Kono N."/>
            <person name="Nakamura H."/>
            <person name="Ohtoshi R."/>
            <person name="Tomita M."/>
            <person name="Numata K."/>
            <person name="Arakawa K."/>
        </authorList>
    </citation>
    <scope>NUCLEOTIDE SEQUENCE [LARGE SCALE GENOMIC DNA]</scope>
</reference>
<gene>
    <name evidence="3" type="ORF">EVAR_50384_1</name>
</gene>
<organism evidence="3 4">
    <name type="scientific">Eumeta variegata</name>
    <name type="common">Bagworm moth</name>
    <name type="synonym">Eumeta japonica</name>
    <dbReference type="NCBI Taxonomy" id="151549"/>
    <lineage>
        <taxon>Eukaryota</taxon>
        <taxon>Metazoa</taxon>
        <taxon>Ecdysozoa</taxon>
        <taxon>Arthropoda</taxon>
        <taxon>Hexapoda</taxon>
        <taxon>Insecta</taxon>
        <taxon>Pterygota</taxon>
        <taxon>Neoptera</taxon>
        <taxon>Endopterygota</taxon>
        <taxon>Lepidoptera</taxon>
        <taxon>Glossata</taxon>
        <taxon>Ditrysia</taxon>
        <taxon>Tineoidea</taxon>
        <taxon>Psychidae</taxon>
        <taxon>Oiketicinae</taxon>
        <taxon>Eumeta</taxon>
    </lineage>
</organism>
<feature type="non-terminal residue" evidence="3">
    <location>
        <position position="1"/>
    </location>
</feature>
<accession>A0A4C1Y106</accession>
<dbReference type="InterPro" id="IPR001680">
    <property type="entry name" value="WD40_rpt"/>
</dbReference>
<dbReference type="PROSITE" id="PS50082">
    <property type="entry name" value="WD_REPEATS_2"/>
    <property type="match status" value="1"/>
</dbReference>
<protein>
    <submittedName>
        <fullName evidence="3">Uncharacterized protein</fullName>
    </submittedName>
</protein>
<evidence type="ECO:0000313" key="3">
    <source>
        <dbReference type="EMBL" id="GBP68239.1"/>
    </source>
</evidence>
<comment type="caution">
    <text evidence="3">The sequence shown here is derived from an EMBL/GenBank/DDBJ whole genome shotgun (WGS) entry which is preliminary data.</text>
</comment>
<feature type="compositionally biased region" description="Low complexity" evidence="2">
    <location>
        <begin position="119"/>
        <end position="129"/>
    </location>
</feature>
<feature type="repeat" description="WD" evidence="1">
    <location>
        <begin position="23"/>
        <end position="40"/>
    </location>
</feature>
<proteinExistence type="predicted"/>
<keyword evidence="1" id="KW-0853">WD repeat</keyword>
<evidence type="ECO:0000313" key="4">
    <source>
        <dbReference type="Proteomes" id="UP000299102"/>
    </source>
</evidence>
<evidence type="ECO:0000256" key="1">
    <source>
        <dbReference type="PROSITE-ProRule" id="PRU00221"/>
    </source>
</evidence>
<dbReference type="OrthoDB" id="2196114at2759"/>
<dbReference type="AlphaFoldDB" id="A0A4C1Y106"/>